<protein>
    <recommendedName>
        <fullName evidence="2">Single-stranded-DNA-specific exonuclease RecJ</fullName>
    </recommendedName>
</protein>
<evidence type="ECO:0000259" key="6">
    <source>
        <dbReference type="Pfam" id="PF01368"/>
    </source>
</evidence>
<dbReference type="SUPFAM" id="SSF64182">
    <property type="entry name" value="DHH phosphoesterases"/>
    <property type="match status" value="1"/>
</dbReference>
<reference evidence="9 10" key="1">
    <citation type="journal article" date="2015" name="Nature">
        <title>rRNA introns, odd ribosomes, and small enigmatic genomes across a large radiation of phyla.</title>
        <authorList>
            <person name="Brown C.T."/>
            <person name="Hug L.A."/>
            <person name="Thomas B.C."/>
            <person name="Sharon I."/>
            <person name="Castelle C.J."/>
            <person name="Singh A."/>
            <person name="Wilkins M.J."/>
            <person name="Williams K.H."/>
            <person name="Banfield J.F."/>
        </authorList>
    </citation>
    <scope>NUCLEOTIDE SEQUENCE [LARGE SCALE GENOMIC DNA]</scope>
</reference>
<keyword evidence="5 9" id="KW-0269">Exonuclease</keyword>
<dbReference type="InterPro" id="IPR038763">
    <property type="entry name" value="DHH_sf"/>
</dbReference>
<evidence type="ECO:0000256" key="2">
    <source>
        <dbReference type="ARBA" id="ARBA00019841"/>
    </source>
</evidence>
<dbReference type="Gene3D" id="2.40.50.460">
    <property type="match status" value="1"/>
</dbReference>
<accession>A0A0G0F197</accession>
<evidence type="ECO:0000313" key="9">
    <source>
        <dbReference type="EMBL" id="KKQ07435.1"/>
    </source>
</evidence>
<dbReference type="GO" id="GO:0003676">
    <property type="term" value="F:nucleic acid binding"/>
    <property type="evidence" value="ECO:0007669"/>
    <property type="project" value="InterPro"/>
</dbReference>
<evidence type="ECO:0000313" key="10">
    <source>
        <dbReference type="Proteomes" id="UP000034492"/>
    </source>
</evidence>
<dbReference type="Pfam" id="PF17768">
    <property type="entry name" value="RecJ_OB"/>
    <property type="match status" value="1"/>
</dbReference>
<evidence type="ECO:0000256" key="4">
    <source>
        <dbReference type="ARBA" id="ARBA00022801"/>
    </source>
</evidence>
<dbReference type="InterPro" id="IPR004610">
    <property type="entry name" value="RecJ"/>
</dbReference>
<dbReference type="AlphaFoldDB" id="A0A0G0F197"/>
<dbReference type="EMBL" id="LBSA01000046">
    <property type="protein sequence ID" value="KKQ07435.1"/>
    <property type="molecule type" value="Genomic_DNA"/>
</dbReference>
<name>A0A0G0F197_9BACT</name>
<dbReference type="InterPro" id="IPR001667">
    <property type="entry name" value="DDH_dom"/>
</dbReference>
<evidence type="ECO:0000256" key="3">
    <source>
        <dbReference type="ARBA" id="ARBA00022722"/>
    </source>
</evidence>
<evidence type="ECO:0000259" key="7">
    <source>
        <dbReference type="Pfam" id="PF02272"/>
    </source>
</evidence>
<dbReference type="PANTHER" id="PTHR30255:SF2">
    <property type="entry name" value="SINGLE-STRANDED-DNA-SPECIFIC EXONUCLEASE RECJ"/>
    <property type="match status" value="1"/>
</dbReference>
<dbReference type="InterPro" id="IPR003156">
    <property type="entry name" value="DHHA1_dom"/>
</dbReference>
<dbReference type="Pfam" id="PF01368">
    <property type="entry name" value="DHH"/>
    <property type="match status" value="1"/>
</dbReference>
<comment type="similarity">
    <text evidence="1">Belongs to the RecJ family.</text>
</comment>
<evidence type="ECO:0000259" key="8">
    <source>
        <dbReference type="Pfam" id="PF17768"/>
    </source>
</evidence>
<keyword evidence="4" id="KW-0378">Hydrolase</keyword>
<keyword evidence="3" id="KW-0540">Nuclease</keyword>
<evidence type="ECO:0000256" key="1">
    <source>
        <dbReference type="ARBA" id="ARBA00005915"/>
    </source>
</evidence>
<dbReference type="InterPro" id="IPR051673">
    <property type="entry name" value="SSDNA_exonuclease_RecJ"/>
</dbReference>
<comment type="caution">
    <text evidence="9">The sequence shown here is derived from an EMBL/GenBank/DDBJ whole genome shotgun (WGS) entry which is preliminary data.</text>
</comment>
<dbReference type="GO" id="GO:0006281">
    <property type="term" value="P:DNA repair"/>
    <property type="evidence" value="ECO:0007669"/>
    <property type="project" value="InterPro"/>
</dbReference>
<feature type="domain" description="DDH" evidence="6">
    <location>
        <begin position="68"/>
        <end position="203"/>
    </location>
</feature>
<feature type="domain" description="RecJ OB" evidence="8">
    <location>
        <begin position="422"/>
        <end position="523"/>
    </location>
</feature>
<dbReference type="Pfam" id="PF02272">
    <property type="entry name" value="DHHA1"/>
    <property type="match status" value="1"/>
</dbReference>
<proteinExistence type="inferred from homology"/>
<dbReference type="Proteomes" id="UP000034492">
    <property type="component" value="Unassembled WGS sequence"/>
</dbReference>
<dbReference type="GO" id="GO:0008409">
    <property type="term" value="F:5'-3' exonuclease activity"/>
    <property type="evidence" value="ECO:0007669"/>
    <property type="project" value="InterPro"/>
</dbReference>
<sequence length="528" mass="58655">MPKIWKVFPKKSDDLKTQLLLNRGLKTPEDIEKFFNPKIENFQKEIEIPGIKKTWERIEKAIKNEELIVIFGDYDVDGISASAILYKALTSLKAKVLPYIPHREKEGYGLSKTGLDFARDSGASVVITVDNGIVAFEQALYAKQIGLDLIITDHHLPDKNLPEAYSLVHSVKMCGAGVAWCLIQDKVSKDLRNELLQFVVIATVCDLIPLKDLARAFLVEGLKVLNKTDNLGLKALFTEAGIENPITSYEVGHIIGPRINAIGRLEHAIEALRLLCTKDPHKAKKLAKLLSDTNLARQQLTMTAFEEAKLKVVKDSKIHILHSETWNQGIIGLIAGRISEQYYRPAIAISIGETISKGSARSIDGINIVEVIRTSCQDILIDIGGHSGAAGFSIQSDKIEEFKLRLEKSLESLPEVEKTLEIEAEVESKKLTKSLVKLLEEFAPFGFGNPQIIFATNNMKVSDIRSVGNGKHLKFKADGIDAIAFGLGDLEKVLTTNQLISLAYNLEINEFRGNQTLQLKVKDIHFNN</sequence>
<dbReference type="Gene3D" id="3.90.1640.30">
    <property type="match status" value="1"/>
</dbReference>
<dbReference type="NCBIfam" id="TIGR00644">
    <property type="entry name" value="recJ"/>
    <property type="match status" value="1"/>
</dbReference>
<dbReference type="InterPro" id="IPR041122">
    <property type="entry name" value="RecJ_OB"/>
</dbReference>
<dbReference type="PANTHER" id="PTHR30255">
    <property type="entry name" value="SINGLE-STRANDED-DNA-SPECIFIC EXONUCLEASE RECJ"/>
    <property type="match status" value="1"/>
</dbReference>
<dbReference type="GO" id="GO:0006310">
    <property type="term" value="P:DNA recombination"/>
    <property type="evidence" value="ECO:0007669"/>
    <property type="project" value="InterPro"/>
</dbReference>
<feature type="domain" description="DHHA1" evidence="7">
    <location>
        <begin position="320"/>
        <end position="409"/>
    </location>
</feature>
<gene>
    <name evidence="9" type="ORF">US19_C0046G0003</name>
</gene>
<evidence type="ECO:0000256" key="5">
    <source>
        <dbReference type="ARBA" id="ARBA00022839"/>
    </source>
</evidence>
<organism evidence="9 10">
    <name type="scientific">Candidatus Daviesbacteria bacterium GW2011_GWB1_36_5</name>
    <dbReference type="NCBI Taxonomy" id="1618426"/>
    <lineage>
        <taxon>Bacteria</taxon>
        <taxon>Candidatus Daviesiibacteriota</taxon>
    </lineage>
</organism>
<dbReference type="PATRIC" id="fig|1618426.3.peg.1155"/>